<dbReference type="Pfam" id="PF13181">
    <property type="entry name" value="TPR_8"/>
    <property type="match status" value="2"/>
</dbReference>
<feature type="signal peptide" evidence="2">
    <location>
        <begin position="1"/>
        <end position="18"/>
    </location>
</feature>
<feature type="repeat" description="TPR" evidence="1">
    <location>
        <begin position="143"/>
        <end position="176"/>
    </location>
</feature>
<name>A0A1L5PJN1_PSEPU</name>
<dbReference type="EMBL" id="CP018743">
    <property type="protein sequence ID" value="APO80270.1"/>
    <property type="molecule type" value="Genomic_DNA"/>
</dbReference>
<keyword evidence="2" id="KW-0732">Signal</keyword>
<dbReference type="PROSITE" id="PS51257">
    <property type="entry name" value="PROKAR_LIPOPROTEIN"/>
    <property type="match status" value="1"/>
</dbReference>
<reference evidence="3 4" key="1">
    <citation type="submission" date="2016-12" db="EMBL/GenBank/DDBJ databases">
        <title>Draft Genome Sequence of Mercury Resistant Pseudomonas DRA525.</title>
        <authorList>
            <person name="Drace K.M."/>
        </authorList>
    </citation>
    <scope>NUCLEOTIDE SEQUENCE [LARGE SCALE GENOMIC DNA]</scope>
    <source>
        <strain evidence="3 4">DRA525</strain>
    </source>
</reference>
<dbReference type="InterPro" id="IPR013360">
    <property type="entry name" value="Pilus_4_PilW"/>
</dbReference>
<evidence type="ECO:0000313" key="3">
    <source>
        <dbReference type="EMBL" id="APO80270.1"/>
    </source>
</evidence>
<dbReference type="Pfam" id="PF14559">
    <property type="entry name" value="TPR_19"/>
    <property type="match status" value="1"/>
</dbReference>
<dbReference type="SUPFAM" id="SSF48452">
    <property type="entry name" value="TPR-like"/>
    <property type="match status" value="1"/>
</dbReference>
<dbReference type="Gene3D" id="1.25.40.10">
    <property type="entry name" value="Tetratricopeptide repeat domain"/>
    <property type="match status" value="1"/>
</dbReference>
<dbReference type="InterPro" id="IPR019734">
    <property type="entry name" value="TPR_rpt"/>
</dbReference>
<sequence length="255" mass="28250">MPMSLRAALSILALSLLAGCVSGGASDPLASRQGRAEAGRAYVQLGLGYLQQGLTEQAKAPLGKALALDGGDADAHAALALVFQAEGEPALAETHFRKALQARTGDTRIRNNYGSFLYAQGRFAEAEQMFRLASADTLYPERSRVYENLGLTALKLERRDQAHAYLLKALQLNQRQPKALLEMAELSYENRHYVPARDYYDRFSQLSDHDARSLLLGSRLARVFDEQGTLAELGQQLQRLYPGTPEYQQYLSEQR</sequence>
<dbReference type="PANTHER" id="PTHR12558:SF13">
    <property type="entry name" value="CELL DIVISION CYCLE PROTEIN 27 HOMOLOG"/>
    <property type="match status" value="1"/>
</dbReference>
<dbReference type="InterPro" id="IPR011990">
    <property type="entry name" value="TPR-like_helical_dom_sf"/>
</dbReference>
<accession>A0A1L5PJN1</accession>
<dbReference type="PROSITE" id="PS50005">
    <property type="entry name" value="TPR"/>
    <property type="match status" value="1"/>
</dbReference>
<dbReference type="NCBIfam" id="TIGR02521">
    <property type="entry name" value="type_IV_pilW"/>
    <property type="match status" value="1"/>
</dbReference>
<dbReference type="PANTHER" id="PTHR12558">
    <property type="entry name" value="CELL DIVISION CYCLE 16,23,27"/>
    <property type="match status" value="1"/>
</dbReference>
<evidence type="ECO:0000256" key="2">
    <source>
        <dbReference type="SAM" id="SignalP"/>
    </source>
</evidence>
<dbReference type="SMART" id="SM00028">
    <property type="entry name" value="TPR"/>
    <property type="match status" value="4"/>
</dbReference>
<feature type="chain" id="PRO_5009862714" evidence="2">
    <location>
        <begin position="19"/>
        <end position="255"/>
    </location>
</feature>
<proteinExistence type="predicted"/>
<keyword evidence="1" id="KW-0802">TPR repeat</keyword>
<organism evidence="3 4">
    <name type="scientific">Pseudomonas putida</name>
    <name type="common">Arthrobacter siderocapsulatus</name>
    <dbReference type="NCBI Taxonomy" id="303"/>
    <lineage>
        <taxon>Bacteria</taxon>
        <taxon>Pseudomonadati</taxon>
        <taxon>Pseudomonadota</taxon>
        <taxon>Gammaproteobacteria</taxon>
        <taxon>Pseudomonadales</taxon>
        <taxon>Pseudomonadaceae</taxon>
        <taxon>Pseudomonas</taxon>
    </lineage>
</organism>
<gene>
    <name evidence="3" type="ORF">BL240_01685</name>
</gene>
<evidence type="ECO:0000313" key="4">
    <source>
        <dbReference type="Proteomes" id="UP000185146"/>
    </source>
</evidence>
<protein>
    <submittedName>
        <fullName evidence="3">Type IV pilus biogenesis/stability protein PilW</fullName>
    </submittedName>
</protein>
<evidence type="ECO:0000256" key="1">
    <source>
        <dbReference type="PROSITE-ProRule" id="PRU00339"/>
    </source>
</evidence>
<dbReference type="Proteomes" id="UP000185146">
    <property type="component" value="Chromosome"/>
</dbReference>
<dbReference type="AlphaFoldDB" id="A0A1L5PJN1"/>